<evidence type="ECO:0000256" key="6">
    <source>
        <dbReference type="ARBA" id="ARBA00022786"/>
    </source>
</evidence>
<feature type="compositionally biased region" description="Polar residues" evidence="14">
    <location>
        <begin position="291"/>
        <end position="300"/>
    </location>
</feature>
<evidence type="ECO:0000256" key="13">
    <source>
        <dbReference type="ARBA" id="ARBA00043009"/>
    </source>
</evidence>
<evidence type="ECO:0000256" key="14">
    <source>
        <dbReference type="SAM" id="MobiDB-lite"/>
    </source>
</evidence>
<keyword evidence="6" id="KW-0833">Ubl conjugation pathway</keyword>
<reference evidence="16" key="1">
    <citation type="submission" date="2021-07" db="EMBL/GenBank/DDBJ databases">
        <authorList>
            <person name="Catto M.A."/>
            <person name="Jacobson A."/>
            <person name="Kennedy G."/>
            <person name="Labadie P."/>
            <person name="Hunt B.G."/>
            <person name="Srinivasan R."/>
        </authorList>
    </citation>
    <scope>NUCLEOTIDE SEQUENCE</scope>
    <source>
        <strain evidence="16">PL_HMW_Pooled</strain>
        <tissue evidence="16">Head</tissue>
    </source>
</reference>
<dbReference type="Pfam" id="PF00443">
    <property type="entry name" value="UCH"/>
    <property type="match status" value="1"/>
</dbReference>
<dbReference type="AlphaFoldDB" id="A0AAE1H9X4"/>
<evidence type="ECO:0000256" key="3">
    <source>
        <dbReference type="ARBA" id="ARBA00009085"/>
    </source>
</evidence>
<organism evidence="16 17">
    <name type="scientific">Frankliniella fusca</name>
    <dbReference type="NCBI Taxonomy" id="407009"/>
    <lineage>
        <taxon>Eukaryota</taxon>
        <taxon>Metazoa</taxon>
        <taxon>Ecdysozoa</taxon>
        <taxon>Arthropoda</taxon>
        <taxon>Hexapoda</taxon>
        <taxon>Insecta</taxon>
        <taxon>Pterygota</taxon>
        <taxon>Neoptera</taxon>
        <taxon>Paraneoptera</taxon>
        <taxon>Thysanoptera</taxon>
        <taxon>Terebrantia</taxon>
        <taxon>Thripoidea</taxon>
        <taxon>Thripidae</taxon>
        <taxon>Frankliniella</taxon>
    </lineage>
</organism>
<dbReference type="Proteomes" id="UP001219518">
    <property type="component" value="Unassembled WGS sequence"/>
</dbReference>
<evidence type="ECO:0000313" key="16">
    <source>
        <dbReference type="EMBL" id="KAK3917093.1"/>
    </source>
</evidence>
<evidence type="ECO:0000313" key="17">
    <source>
        <dbReference type="Proteomes" id="UP001219518"/>
    </source>
</evidence>
<dbReference type="InterPro" id="IPR001394">
    <property type="entry name" value="Peptidase_C19_UCH"/>
</dbReference>
<keyword evidence="7 16" id="KW-0378">Hydrolase</keyword>
<comment type="subcellular location">
    <subcellularLocation>
        <location evidence="2">Nucleus</location>
        <location evidence="2">Nucleolus</location>
    </subcellularLocation>
</comment>
<dbReference type="GO" id="GO:0005730">
    <property type="term" value="C:nucleolus"/>
    <property type="evidence" value="ECO:0007669"/>
    <property type="project" value="UniProtKB-SubCell"/>
</dbReference>
<keyword evidence="8" id="KW-0788">Thiol protease</keyword>
<evidence type="ECO:0000256" key="5">
    <source>
        <dbReference type="ARBA" id="ARBA00022670"/>
    </source>
</evidence>
<dbReference type="InterPro" id="IPR028889">
    <property type="entry name" value="USP"/>
</dbReference>
<evidence type="ECO:0000256" key="2">
    <source>
        <dbReference type="ARBA" id="ARBA00004604"/>
    </source>
</evidence>
<feature type="domain" description="USP" evidence="15">
    <location>
        <begin position="39"/>
        <end position="414"/>
    </location>
</feature>
<sequence length="733" mass="83107">MFKKHVQWNNREPPDSPQVVLYQEPLILGWQQGIPHHDVGLINLKNSCFLNATLQALFHVPPLVNFLKMDRMHRMSCDGSSKCVACALFNLLETMSTQSVAVPLRLYNIIPTICPGMKRGNQEDAHELLVKILQALDTELLNRHDKDWRTNLDYPSQLTTAVGKIFGGIETSTVSCPACKSERKTYTHCTSVSYVIKEACSLQSLLSKQQDKITFTCQTCNKSSANAKKVDQFHSYPKILLVIRNFNINHDDCREGMYIAVLRLESESVGKRPSPTPTPLPKRNRSLLKGKNSSHSSDNVVSPIHIQVSKRLGPKAYSSQSSNDYVIRKETIIENEICTSTVPEIGHIMSPSQLNHIPGDSNSPEMDSKSFQDLKSRIAHMWINASHLFECRKTDEHGRTLTVGKSLPLGWVARVPGPGDPTYHRYLRSPCIRGTNTSLYLGGPISLANYDEIDMVFCRFSIPREKHLANTLLVSKAPKRKFTPGDEVMWTYNIPLKNRKTEVIFYQETEWKLKCCSEEDDSALVKQSKRCRQPCEKRSLGLKSFRPCTFCGQNLAEATKPKINTKCHLALKHAVDLCSELPGYKSEIDLVSPKEFMQHLDLVVNVFNLLNSMNYKIVPACQFFKITGTPMPHPDAPQKGKDLVFRAFQEEGKKAFERYQVLYLKGIRKPTSYEDLMVSSRITTYSDINWIGDRPSTTILSLSPYCLTKEEEDAHSRNIKDSVVQAILLWQHD</sequence>
<feature type="region of interest" description="Disordered" evidence="14">
    <location>
        <begin position="268"/>
        <end position="302"/>
    </location>
</feature>
<dbReference type="PANTHER" id="PTHR24006:SF758">
    <property type="entry name" value="UBIQUITIN CARBOXYL-TERMINAL HYDROLASE 36"/>
    <property type="match status" value="1"/>
</dbReference>
<evidence type="ECO:0000256" key="11">
    <source>
        <dbReference type="ARBA" id="ARBA00042154"/>
    </source>
</evidence>
<protein>
    <recommendedName>
        <fullName evidence="9">Ubiquitin carboxyl-terminal hydrolase 36</fullName>
        <ecNumber evidence="4">3.4.19.12</ecNumber>
    </recommendedName>
    <alternativeName>
        <fullName evidence="12">Deubiquitinating enzyme 36</fullName>
    </alternativeName>
    <alternativeName>
        <fullName evidence="11">Protein scrawny</fullName>
    </alternativeName>
    <alternativeName>
        <fullName evidence="10">Ubiquitin thioesterase 36</fullName>
    </alternativeName>
    <alternativeName>
        <fullName evidence="13">Ubiquitin-specific-processing protease 36</fullName>
    </alternativeName>
</protein>
<dbReference type="GO" id="GO:0042981">
    <property type="term" value="P:regulation of apoptotic process"/>
    <property type="evidence" value="ECO:0007669"/>
    <property type="project" value="TreeGrafter"/>
</dbReference>
<dbReference type="GO" id="GO:0016579">
    <property type="term" value="P:protein deubiquitination"/>
    <property type="evidence" value="ECO:0007669"/>
    <property type="project" value="InterPro"/>
</dbReference>
<evidence type="ECO:0000256" key="10">
    <source>
        <dbReference type="ARBA" id="ARBA00041300"/>
    </source>
</evidence>
<dbReference type="PANTHER" id="PTHR24006">
    <property type="entry name" value="UBIQUITIN CARBOXYL-TERMINAL HYDROLASE"/>
    <property type="match status" value="1"/>
</dbReference>
<proteinExistence type="inferred from homology"/>
<evidence type="ECO:0000256" key="7">
    <source>
        <dbReference type="ARBA" id="ARBA00022801"/>
    </source>
</evidence>
<evidence type="ECO:0000256" key="1">
    <source>
        <dbReference type="ARBA" id="ARBA00000707"/>
    </source>
</evidence>
<comment type="catalytic activity">
    <reaction evidence="1">
        <text>Thiol-dependent hydrolysis of ester, thioester, amide, peptide and isopeptide bonds formed by the C-terminal Gly of ubiquitin (a 76-residue protein attached to proteins as an intracellular targeting signal).</text>
        <dbReference type="EC" id="3.4.19.12"/>
    </reaction>
</comment>
<dbReference type="GO" id="GO:0004843">
    <property type="term" value="F:cysteine-type deubiquitinase activity"/>
    <property type="evidence" value="ECO:0007669"/>
    <property type="project" value="UniProtKB-EC"/>
</dbReference>
<comment type="caution">
    <text evidence="16">The sequence shown here is derived from an EMBL/GenBank/DDBJ whole genome shotgun (WGS) entry which is preliminary data.</text>
</comment>
<evidence type="ECO:0000256" key="8">
    <source>
        <dbReference type="ARBA" id="ARBA00022807"/>
    </source>
</evidence>
<accession>A0AAE1H9X4</accession>
<name>A0AAE1H9X4_9NEOP</name>
<dbReference type="GO" id="GO:0005829">
    <property type="term" value="C:cytosol"/>
    <property type="evidence" value="ECO:0007669"/>
    <property type="project" value="TreeGrafter"/>
</dbReference>
<dbReference type="PROSITE" id="PS50235">
    <property type="entry name" value="USP_3"/>
    <property type="match status" value="1"/>
</dbReference>
<dbReference type="InterPro" id="IPR038765">
    <property type="entry name" value="Papain-like_cys_pep_sf"/>
</dbReference>
<dbReference type="EC" id="3.4.19.12" evidence="4"/>
<dbReference type="GO" id="GO:0006508">
    <property type="term" value="P:proteolysis"/>
    <property type="evidence" value="ECO:0007669"/>
    <property type="project" value="UniProtKB-KW"/>
</dbReference>
<dbReference type="Gene3D" id="3.90.70.10">
    <property type="entry name" value="Cysteine proteinases"/>
    <property type="match status" value="1"/>
</dbReference>
<dbReference type="EMBL" id="JAHWGI010000685">
    <property type="protein sequence ID" value="KAK3917093.1"/>
    <property type="molecule type" value="Genomic_DNA"/>
</dbReference>
<dbReference type="InterPro" id="IPR050164">
    <property type="entry name" value="Peptidase_C19"/>
</dbReference>
<evidence type="ECO:0000256" key="12">
    <source>
        <dbReference type="ARBA" id="ARBA00042420"/>
    </source>
</evidence>
<comment type="similarity">
    <text evidence="3">Belongs to the peptidase C19 family.</text>
</comment>
<keyword evidence="17" id="KW-1185">Reference proteome</keyword>
<evidence type="ECO:0000259" key="15">
    <source>
        <dbReference type="PROSITE" id="PS50235"/>
    </source>
</evidence>
<keyword evidence="5" id="KW-0645">Protease</keyword>
<evidence type="ECO:0000256" key="4">
    <source>
        <dbReference type="ARBA" id="ARBA00012759"/>
    </source>
</evidence>
<evidence type="ECO:0000256" key="9">
    <source>
        <dbReference type="ARBA" id="ARBA00039432"/>
    </source>
</evidence>
<reference evidence="16" key="2">
    <citation type="journal article" date="2023" name="BMC Genomics">
        <title>Pest status, molecular evolution, and epigenetic factors derived from the genome assembly of Frankliniella fusca, a thysanopteran phytovirus vector.</title>
        <authorList>
            <person name="Catto M.A."/>
            <person name="Labadie P.E."/>
            <person name="Jacobson A.L."/>
            <person name="Kennedy G.G."/>
            <person name="Srinivasan R."/>
            <person name="Hunt B.G."/>
        </authorList>
    </citation>
    <scope>NUCLEOTIDE SEQUENCE</scope>
    <source>
        <strain evidence="16">PL_HMW_Pooled</strain>
    </source>
</reference>
<dbReference type="SUPFAM" id="SSF54001">
    <property type="entry name" value="Cysteine proteinases"/>
    <property type="match status" value="1"/>
</dbReference>
<gene>
    <name evidence="16" type="ORF">KUF71_006712</name>
</gene>